<dbReference type="EMBL" id="CP087977">
    <property type="protein sequence ID" value="UUZ43795.1"/>
    <property type="molecule type" value="Genomic_DNA"/>
</dbReference>
<organism evidence="1 2">
    <name type="scientific">Janibacter limosus</name>
    <dbReference type="NCBI Taxonomy" id="53458"/>
    <lineage>
        <taxon>Bacteria</taxon>
        <taxon>Bacillati</taxon>
        <taxon>Actinomycetota</taxon>
        <taxon>Actinomycetes</taxon>
        <taxon>Micrococcales</taxon>
        <taxon>Intrasporangiaceae</taxon>
        <taxon>Janibacter</taxon>
    </lineage>
</organism>
<protein>
    <submittedName>
        <fullName evidence="1">A24 family peptidase</fullName>
    </submittedName>
</protein>
<evidence type="ECO:0000313" key="1">
    <source>
        <dbReference type="EMBL" id="UUZ43795.1"/>
    </source>
</evidence>
<evidence type="ECO:0000313" key="2">
    <source>
        <dbReference type="Proteomes" id="UP001059663"/>
    </source>
</evidence>
<sequence>MDPRTPLVVLAALACGLVGWRWLRAGTYRRPGEGGPLPRHLWVPALAPFVGLAVERSLTDRPRPVLLAPLTLGLVGLVLAAVDADVHRLPNALTVPLVPVAAVLLTGASAATGDWGALAGATVAAVPVGGVAILPAFFLHGRSIGMGDAKLLVSIAPTPAWLGWTQLVVGIWLGFVLGGIVALALLLARRATRSTQLAFGPWLVAGAVPAIAPGLMSHGARRPR</sequence>
<name>A0AC61U1C4_9MICO</name>
<proteinExistence type="predicted"/>
<accession>A0AC61U1C4</accession>
<dbReference type="Proteomes" id="UP001059663">
    <property type="component" value="Chromosome"/>
</dbReference>
<reference evidence="1" key="1">
    <citation type="submission" date="2021-11" db="EMBL/GenBank/DDBJ databases">
        <title>Study of the species diversity of bacterial strains isolated from a unique natural object - Shulgan-Tash cave (Bashkiria).</title>
        <authorList>
            <person name="Sazanova A.L."/>
            <person name="Chirak E.R."/>
            <person name="Safronova V.I."/>
        </authorList>
    </citation>
    <scope>NUCLEOTIDE SEQUENCE</scope>
    <source>
        <strain evidence="1">P1</strain>
    </source>
</reference>
<gene>
    <name evidence="1" type="ORF">LP422_13520</name>
</gene>